<dbReference type="GO" id="GO:0005634">
    <property type="term" value="C:nucleus"/>
    <property type="evidence" value="ECO:0007669"/>
    <property type="project" value="UniProtKB-UniRule"/>
</dbReference>
<gene>
    <name evidence="4" type="ORF">OLC1_LOCUS16381</name>
</gene>
<dbReference type="InterPro" id="IPR036910">
    <property type="entry name" value="HMG_box_dom_sf"/>
</dbReference>
<reference evidence="4" key="1">
    <citation type="submission" date="2023-03" db="EMBL/GenBank/DDBJ databases">
        <authorList>
            <person name="Julca I."/>
        </authorList>
    </citation>
    <scope>NUCLEOTIDE SEQUENCE</scope>
</reference>
<accession>A0AAV1DLN1</accession>
<dbReference type="PANTHER" id="PTHR33103">
    <property type="entry name" value="OS01G0153900 PROTEIN"/>
    <property type="match status" value="1"/>
</dbReference>
<dbReference type="Pfam" id="PF00505">
    <property type="entry name" value="HMG_box"/>
    <property type="match status" value="1"/>
</dbReference>
<dbReference type="EMBL" id="OX459123">
    <property type="protein sequence ID" value="CAI9108271.1"/>
    <property type="molecule type" value="Genomic_DNA"/>
</dbReference>
<dbReference type="PANTHER" id="PTHR33103:SF26">
    <property type="entry name" value="DUF674 DOMAIN-CONTAINING PROTEIN"/>
    <property type="match status" value="1"/>
</dbReference>
<dbReference type="InterPro" id="IPR009071">
    <property type="entry name" value="HMG_box_dom"/>
</dbReference>
<keyword evidence="1" id="KW-0238">DNA-binding</keyword>
<dbReference type="PROSITE" id="PS50118">
    <property type="entry name" value="HMG_BOX_2"/>
    <property type="match status" value="1"/>
</dbReference>
<dbReference type="GO" id="GO:0003677">
    <property type="term" value="F:DNA binding"/>
    <property type="evidence" value="ECO:0007669"/>
    <property type="project" value="UniProtKB-UniRule"/>
</dbReference>
<dbReference type="SUPFAM" id="SSF47095">
    <property type="entry name" value="HMG-box"/>
    <property type="match status" value="1"/>
</dbReference>
<organism evidence="4 5">
    <name type="scientific">Oldenlandia corymbosa var. corymbosa</name>
    <dbReference type="NCBI Taxonomy" id="529605"/>
    <lineage>
        <taxon>Eukaryota</taxon>
        <taxon>Viridiplantae</taxon>
        <taxon>Streptophyta</taxon>
        <taxon>Embryophyta</taxon>
        <taxon>Tracheophyta</taxon>
        <taxon>Spermatophyta</taxon>
        <taxon>Magnoliopsida</taxon>
        <taxon>eudicotyledons</taxon>
        <taxon>Gunneridae</taxon>
        <taxon>Pentapetalae</taxon>
        <taxon>asterids</taxon>
        <taxon>lamiids</taxon>
        <taxon>Gentianales</taxon>
        <taxon>Rubiaceae</taxon>
        <taxon>Rubioideae</taxon>
        <taxon>Spermacoceae</taxon>
        <taxon>Hedyotis-Oldenlandia complex</taxon>
        <taxon>Oldenlandia</taxon>
    </lineage>
</organism>
<keyword evidence="5" id="KW-1185">Reference proteome</keyword>
<dbReference type="Proteomes" id="UP001161247">
    <property type="component" value="Chromosome 6"/>
</dbReference>
<evidence type="ECO:0000256" key="1">
    <source>
        <dbReference type="PROSITE-ProRule" id="PRU00267"/>
    </source>
</evidence>
<evidence type="ECO:0000313" key="5">
    <source>
        <dbReference type="Proteomes" id="UP001161247"/>
    </source>
</evidence>
<sequence length="486" mass="53925">MGEGGKKVIDITQKSSPQRKRKAEVLSEDSKVCLKLIIDSENNKVLFAEADKRAVDFLVHILTLPLGVIMSLTNEPMRKLGSLGNLYDSVENLSESYIQPNQTKDRILKLNPQTTLDEPFKSSPFFVAQTLADQTLTEKVAYLCSGSCSSIECFSDQLGAQCFQCNGDIDYEIKYIKPPPQDIAPRLENQSGPVAYVCDGGCDVKCFSDKLGAKCCECNEAMDYQLKYIVPPKEKKSKDEEEGGFVSGAVKYMVMDDLTMNPMSALAVLKAGMNAGNPEEKVVDIGTDEEGFVKGAVTYMVMDDLTVKPVSTVDLLKGLDGRDAETLEEKVVDIGQEEAMKLLSTILVSKTVLTDVFLSNIGSKPEVKTETEISVKKIPMKRVAKDLKRPKRPASAFFVFMDEFRKIYKENNPNNASANATGRAGGYKWKSMSDEEKAPYQAISDQMKVDYQNELAAYNKWLAEGLSPKNEELDNSWTEVNVREIQ</sequence>
<keyword evidence="1" id="KW-0539">Nucleus</keyword>
<proteinExistence type="predicted"/>
<dbReference type="AlphaFoldDB" id="A0AAV1DLN1"/>
<protein>
    <submittedName>
        <fullName evidence="4">OLC1v1007840C1</fullName>
    </submittedName>
</protein>
<feature type="region of interest" description="Disordered" evidence="2">
    <location>
        <begin position="1"/>
        <end position="22"/>
    </location>
</feature>
<evidence type="ECO:0000313" key="4">
    <source>
        <dbReference type="EMBL" id="CAI9108271.1"/>
    </source>
</evidence>
<feature type="domain" description="HMG box" evidence="3">
    <location>
        <begin position="390"/>
        <end position="459"/>
    </location>
</feature>
<dbReference type="InterPro" id="IPR007750">
    <property type="entry name" value="DUF674"/>
</dbReference>
<feature type="DNA-binding region" description="HMG box" evidence="1">
    <location>
        <begin position="390"/>
        <end position="459"/>
    </location>
</feature>
<evidence type="ECO:0000259" key="3">
    <source>
        <dbReference type="PROSITE" id="PS50118"/>
    </source>
</evidence>
<dbReference type="CDD" id="cd22005">
    <property type="entry name" value="HMG-box_AtHMGB1-like"/>
    <property type="match status" value="1"/>
</dbReference>
<evidence type="ECO:0000256" key="2">
    <source>
        <dbReference type="SAM" id="MobiDB-lite"/>
    </source>
</evidence>
<name>A0AAV1DLN1_OLDCO</name>
<dbReference type="SMART" id="SM00398">
    <property type="entry name" value="HMG"/>
    <property type="match status" value="1"/>
</dbReference>
<dbReference type="Pfam" id="PF05056">
    <property type="entry name" value="DUF674"/>
    <property type="match status" value="3"/>
</dbReference>
<dbReference type="Gene3D" id="1.10.30.10">
    <property type="entry name" value="High mobility group box domain"/>
    <property type="match status" value="1"/>
</dbReference>